<keyword evidence="1" id="KW-0812">Transmembrane</keyword>
<evidence type="ECO:0000256" key="1">
    <source>
        <dbReference type="SAM" id="Phobius"/>
    </source>
</evidence>
<feature type="transmembrane region" description="Helical" evidence="1">
    <location>
        <begin position="16"/>
        <end position="38"/>
    </location>
</feature>
<protein>
    <submittedName>
        <fullName evidence="2">Uncharacterized protein</fullName>
    </submittedName>
</protein>
<dbReference type="RefSeq" id="WP_193993961.1">
    <property type="nucleotide sequence ID" value="NZ_JADEXP010000135.1"/>
</dbReference>
<feature type="transmembrane region" description="Helical" evidence="1">
    <location>
        <begin position="44"/>
        <end position="64"/>
    </location>
</feature>
<sequence length="83" mass="9027">MTSQNNSSAPRSLKDIVYQFLLGAVLGLIVSLIPWVLIEPGLTVWNLAVTSIIILLCGILSALLGKQFLNSLMRFLESFPPVA</sequence>
<proteinExistence type="predicted"/>
<dbReference type="AlphaFoldDB" id="A0A928ZV36"/>
<keyword evidence="1" id="KW-0472">Membrane</keyword>
<evidence type="ECO:0000313" key="2">
    <source>
        <dbReference type="EMBL" id="MBE9068008.1"/>
    </source>
</evidence>
<evidence type="ECO:0000313" key="3">
    <source>
        <dbReference type="Proteomes" id="UP000615026"/>
    </source>
</evidence>
<dbReference type="EMBL" id="JADEXP010000135">
    <property type="protein sequence ID" value="MBE9068008.1"/>
    <property type="molecule type" value="Genomic_DNA"/>
</dbReference>
<accession>A0A928ZV36</accession>
<gene>
    <name evidence="2" type="ORF">IQ260_15260</name>
</gene>
<reference evidence="2" key="1">
    <citation type="submission" date="2020-10" db="EMBL/GenBank/DDBJ databases">
        <authorList>
            <person name="Castelo-Branco R."/>
            <person name="Eusebio N."/>
            <person name="Adriana R."/>
            <person name="Vieira A."/>
            <person name="Brugerolle De Fraissinette N."/>
            <person name="Rezende De Castro R."/>
            <person name="Schneider M.P."/>
            <person name="Vasconcelos V."/>
            <person name="Leao P.N."/>
        </authorList>
    </citation>
    <scope>NUCLEOTIDE SEQUENCE</scope>
    <source>
        <strain evidence="2">LEGE 11479</strain>
    </source>
</reference>
<keyword evidence="3" id="KW-1185">Reference proteome</keyword>
<organism evidence="2 3">
    <name type="scientific">Leptolyngbya cf. ectocarpi LEGE 11479</name>
    <dbReference type="NCBI Taxonomy" id="1828722"/>
    <lineage>
        <taxon>Bacteria</taxon>
        <taxon>Bacillati</taxon>
        <taxon>Cyanobacteriota</taxon>
        <taxon>Cyanophyceae</taxon>
        <taxon>Leptolyngbyales</taxon>
        <taxon>Leptolyngbyaceae</taxon>
        <taxon>Leptolyngbya group</taxon>
        <taxon>Leptolyngbya</taxon>
    </lineage>
</organism>
<keyword evidence="1" id="KW-1133">Transmembrane helix</keyword>
<dbReference type="Proteomes" id="UP000615026">
    <property type="component" value="Unassembled WGS sequence"/>
</dbReference>
<name>A0A928ZV36_LEPEC</name>
<comment type="caution">
    <text evidence="2">The sequence shown here is derived from an EMBL/GenBank/DDBJ whole genome shotgun (WGS) entry which is preliminary data.</text>
</comment>